<gene>
    <name evidence="1" type="ORF">BDN70DRAFT_871471</name>
</gene>
<dbReference type="AlphaFoldDB" id="A0A9P5ZC93"/>
<accession>A0A9P5ZC93</accession>
<keyword evidence="2" id="KW-1185">Reference proteome</keyword>
<reference evidence="1" key="1">
    <citation type="submission" date="2020-11" db="EMBL/GenBank/DDBJ databases">
        <authorList>
            <consortium name="DOE Joint Genome Institute"/>
            <person name="Ahrendt S."/>
            <person name="Riley R."/>
            <person name="Andreopoulos W."/>
            <person name="Labutti K."/>
            <person name="Pangilinan J."/>
            <person name="Ruiz-Duenas F.J."/>
            <person name="Barrasa J.M."/>
            <person name="Sanchez-Garcia M."/>
            <person name="Camarero S."/>
            <person name="Miyauchi S."/>
            <person name="Serrano A."/>
            <person name="Linde D."/>
            <person name="Babiker R."/>
            <person name="Drula E."/>
            <person name="Ayuso-Fernandez I."/>
            <person name="Pacheco R."/>
            <person name="Padilla G."/>
            <person name="Ferreira P."/>
            <person name="Barriuso J."/>
            <person name="Kellner H."/>
            <person name="Castanera R."/>
            <person name="Alfaro M."/>
            <person name="Ramirez L."/>
            <person name="Pisabarro A.G."/>
            <person name="Kuo A."/>
            <person name="Tritt A."/>
            <person name="Lipzen A."/>
            <person name="He G."/>
            <person name="Yan M."/>
            <person name="Ng V."/>
            <person name="Cullen D."/>
            <person name="Martin F."/>
            <person name="Rosso M.-N."/>
            <person name="Henrissat B."/>
            <person name="Hibbett D."/>
            <person name="Martinez A.T."/>
            <person name="Grigoriev I.V."/>
        </authorList>
    </citation>
    <scope>NUCLEOTIDE SEQUENCE</scope>
    <source>
        <strain evidence="1">CIRM-BRFM 674</strain>
    </source>
</reference>
<name>A0A9P5ZC93_9AGAR</name>
<proteinExistence type="predicted"/>
<organism evidence="1 2">
    <name type="scientific">Pholiota conissans</name>
    <dbReference type="NCBI Taxonomy" id="109636"/>
    <lineage>
        <taxon>Eukaryota</taxon>
        <taxon>Fungi</taxon>
        <taxon>Dikarya</taxon>
        <taxon>Basidiomycota</taxon>
        <taxon>Agaricomycotina</taxon>
        <taxon>Agaricomycetes</taxon>
        <taxon>Agaricomycetidae</taxon>
        <taxon>Agaricales</taxon>
        <taxon>Agaricineae</taxon>
        <taxon>Strophariaceae</taxon>
        <taxon>Pholiota</taxon>
    </lineage>
</organism>
<sequence>MHRHPAFITSYRRYVVICSERDDITAPKHYGGFEWTTAANFDFKDNFYQLTVDTQ</sequence>
<comment type="caution">
    <text evidence="1">The sequence shown here is derived from an EMBL/GenBank/DDBJ whole genome shotgun (WGS) entry which is preliminary data.</text>
</comment>
<protein>
    <submittedName>
        <fullName evidence="1">Uncharacterized protein</fullName>
    </submittedName>
</protein>
<dbReference type="EMBL" id="MU155136">
    <property type="protein sequence ID" value="KAF9485418.1"/>
    <property type="molecule type" value="Genomic_DNA"/>
</dbReference>
<evidence type="ECO:0000313" key="1">
    <source>
        <dbReference type="EMBL" id="KAF9485418.1"/>
    </source>
</evidence>
<dbReference type="Proteomes" id="UP000807469">
    <property type="component" value="Unassembled WGS sequence"/>
</dbReference>
<evidence type="ECO:0000313" key="2">
    <source>
        <dbReference type="Proteomes" id="UP000807469"/>
    </source>
</evidence>
<dbReference type="OrthoDB" id="433924at2759"/>